<dbReference type="OrthoDB" id="9946638at2"/>
<reference evidence="2 3" key="2">
    <citation type="journal article" date="2019" name="Nat. Med.">
        <title>A library of human gut bacterial isolates paired with longitudinal multiomics data enables mechanistic microbiome research.</title>
        <authorList>
            <person name="Poyet M."/>
            <person name="Groussin M."/>
            <person name="Gibbons S.M."/>
            <person name="Avila-Pacheco J."/>
            <person name="Jiang X."/>
            <person name="Kearney S.M."/>
            <person name="Perrotta A.R."/>
            <person name="Berdy B."/>
            <person name="Zhao S."/>
            <person name="Lieberman T.D."/>
            <person name="Swanson P.K."/>
            <person name="Smith M."/>
            <person name="Roesemann S."/>
            <person name="Alexander J.E."/>
            <person name="Rich S.A."/>
            <person name="Livny J."/>
            <person name="Vlamakis H."/>
            <person name="Clish C."/>
            <person name="Bullock K."/>
            <person name="Deik A."/>
            <person name="Scott J."/>
            <person name="Pierce K.A."/>
            <person name="Xavier R.J."/>
            <person name="Alm E.J."/>
        </authorList>
    </citation>
    <scope>NUCLEOTIDE SEQUENCE [LARGE SCALE GENOMIC DNA]</scope>
    <source>
        <strain evidence="2 3">BIOML-A3</strain>
    </source>
</reference>
<dbReference type="Proteomes" id="UP000431304">
    <property type="component" value="Unassembled WGS sequence"/>
</dbReference>
<dbReference type="GeneID" id="42786789"/>
<accession>A0A173VK97</accession>
<protein>
    <submittedName>
        <fullName evidence="1">Uncharacterized protein</fullName>
    </submittedName>
</protein>
<reference evidence="1" key="1">
    <citation type="submission" date="2015-09" db="EMBL/GenBank/DDBJ databases">
        <authorList>
            <consortium name="Pathogen Informatics"/>
        </authorList>
    </citation>
    <scope>NUCLEOTIDE SEQUENCE [LARGE SCALE GENOMIC DNA]</scope>
    <source>
        <strain evidence="1">2789STDY5608891</strain>
    </source>
</reference>
<sequence length="79" mass="8627">MKKVSKQMSMEISGGHTVVAYPRNGPDNEYEASKPGVAGWVRKCPAKGHTTCHEYSGLTYDPKYGGNGRVYVCRSKGCN</sequence>
<dbReference type="RefSeq" id="WP_021739374.1">
    <property type="nucleotide sequence ID" value="NZ_CABKSU010000063.1"/>
</dbReference>
<dbReference type="AlphaFoldDB" id="A0A173VK97"/>
<dbReference type="STRING" id="39490.ERS852448_03043"/>
<proteinExistence type="predicted"/>
<evidence type="ECO:0000313" key="1">
    <source>
        <dbReference type="EMBL" id="CUN27859.1"/>
    </source>
</evidence>
<dbReference type="Proteomes" id="UP000095492">
    <property type="component" value="Unassembled WGS sequence"/>
</dbReference>
<dbReference type="EMBL" id="CYYA01000041">
    <property type="protein sequence ID" value="CUN27859.1"/>
    <property type="molecule type" value="Genomic_DNA"/>
</dbReference>
<organism evidence="1">
    <name type="scientific">Eubacterium ramulus</name>
    <dbReference type="NCBI Taxonomy" id="39490"/>
    <lineage>
        <taxon>Bacteria</taxon>
        <taxon>Bacillati</taxon>
        <taxon>Bacillota</taxon>
        <taxon>Clostridia</taxon>
        <taxon>Eubacteriales</taxon>
        <taxon>Eubacteriaceae</taxon>
        <taxon>Eubacterium</taxon>
    </lineage>
</organism>
<evidence type="ECO:0000313" key="3">
    <source>
        <dbReference type="Proteomes" id="UP000431304"/>
    </source>
</evidence>
<gene>
    <name evidence="1" type="ORF">ERS852448_03043</name>
    <name evidence="2" type="ORF">GKE72_04180</name>
</gene>
<dbReference type="EMBL" id="WKRA01000005">
    <property type="protein sequence ID" value="MSD15275.1"/>
    <property type="molecule type" value="Genomic_DNA"/>
</dbReference>
<evidence type="ECO:0000313" key="2">
    <source>
        <dbReference type="EMBL" id="MSD15275.1"/>
    </source>
</evidence>
<name>A0A173VK97_EUBRA</name>